<gene>
    <name evidence="2" type="ORF">PLEPLA_LOCUS29608</name>
</gene>
<reference evidence="2" key="1">
    <citation type="submission" date="2020-03" db="EMBL/GenBank/DDBJ databases">
        <authorList>
            <person name="Weist P."/>
        </authorList>
    </citation>
    <scope>NUCLEOTIDE SEQUENCE</scope>
</reference>
<feature type="region of interest" description="Disordered" evidence="1">
    <location>
        <begin position="71"/>
        <end position="154"/>
    </location>
</feature>
<name>A0A9N7V2Z8_PLEPL</name>
<protein>
    <submittedName>
        <fullName evidence="2">Uncharacterized protein</fullName>
    </submittedName>
</protein>
<accession>A0A9N7V2Z8</accession>
<dbReference type="AlphaFoldDB" id="A0A9N7V2Z8"/>
<dbReference type="Proteomes" id="UP001153269">
    <property type="component" value="Unassembled WGS sequence"/>
</dbReference>
<proteinExistence type="predicted"/>
<feature type="compositionally biased region" description="Basic residues" evidence="1">
    <location>
        <begin position="145"/>
        <end position="154"/>
    </location>
</feature>
<sequence length="154" mass="16732">EAIQLTSHQIPSTITRRPKQVTLTSERNTTLKLGRHILAADLCGRLRSRGVTSGSSAGPMEMCISRACNSAITPPNTVKTKTDRDAPLREADGDTQTLGCDEKKNVHHSRVWTSAQPPHPPPTHPPAPPLTPSPLPISPPVSKPPRQRRAIREV</sequence>
<dbReference type="EMBL" id="CADEAL010002735">
    <property type="protein sequence ID" value="CAB1441884.1"/>
    <property type="molecule type" value="Genomic_DNA"/>
</dbReference>
<evidence type="ECO:0000313" key="3">
    <source>
        <dbReference type="Proteomes" id="UP001153269"/>
    </source>
</evidence>
<feature type="compositionally biased region" description="Pro residues" evidence="1">
    <location>
        <begin position="117"/>
        <end position="143"/>
    </location>
</feature>
<feature type="non-terminal residue" evidence="2">
    <location>
        <position position="1"/>
    </location>
</feature>
<keyword evidence="3" id="KW-1185">Reference proteome</keyword>
<evidence type="ECO:0000313" key="2">
    <source>
        <dbReference type="EMBL" id="CAB1441884.1"/>
    </source>
</evidence>
<organism evidence="2 3">
    <name type="scientific">Pleuronectes platessa</name>
    <name type="common">European plaice</name>
    <dbReference type="NCBI Taxonomy" id="8262"/>
    <lineage>
        <taxon>Eukaryota</taxon>
        <taxon>Metazoa</taxon>
        <taxon>Chordata</taxon>
        <taxon>Craniata</taxon>
        <taxon>Vertebrata</taxon>
        <taxon>Euteleostomi</taxon>
        <taxon>Actinopterygii</taxon>
        <taxon>Neopterygii</taxon>
        <taxon>Teleostei</taxon>
        <taxon>Neoteleostei</taxon>
        <taxon>Acanthomorphata</taxon>
        <taxon>Carangaria</taxon>
        <taxon>Pleuronectiformes</taxon>
        <taxon>Pleuronectoidei</taxon>
        <taxon>Pleuronectidae</taxon>
        <taxon>Pleuronectes</taxon>
    </lineage>
</organism>
<feature type="compositionally biased region" description="Basic and acidic residues" evidence="1">
    <location>
        <begin position="80"/>
        <end position="92"/>
    </location>
</feature>
<comment type="caution">
    <text evidence="2">The sequence shown here is derived from an EMBL/GenBank/DDBJ whole genome shotgun (WGS) entry which is preliminary data.</text>
</comment>
<evidence type="ECO:0000256" key="1">
    <source>
        <dbReference type="SAM" id="MobiDB-lite"/>
    </source>
</evidence>